<proteinExistence type="predicted"/>
<accession>A0ABR6JMY1</accession>
<dbReference type="EMBL" id="JACHNS010000004">
    <property type="protein sequence ID" value="MBB4594068.1"/>
    <property type="molecule type" value="Genomic_DNA"/>
</dbReference>
<reference evidence="1 2" key="1">
    <citation type="submission" date="2020-08" db="EMBL/GenBank/DDBJ databases">
        <title>Studying the diversity of plant-associated saprophytic bacteria and their role in host health and plant-pathogen interactions.</title>
        <authorList>
            <person name="Potnis N."/>
        </authorList>
    </citation>
    <scope>NUCLEOTIDE SEQUENCE [LARGE SCALE GENOMIC DNA]</scope>
    <source>
        <strain evidence="1 2">F16</strain>
    </source>
</reference>
<evidence type="ECO:0000313" key="1">
    <source>
        <dbReference type="EMBL" id="MBB4594068.1"/>
    </source>
</evidence>
<organism evidence="1 2">
    <name type="scientific">Xanthomonas cannabis</name>
    <dbReference type="NCBI Taxonomy" id="1885674"/>
    <lineage>
        <taxon>Bacteria</taxon>
        <taxon>Pseudomonadati</taxon>
        <taxon>Pseudomonadota</taxon>
        <taxon>Gammaproteobacteria</taxon>
        <taxon>Lysobacterales</taxon>
        <taxon>Lysobacteraceae</taxon>
        <taxon>Xanthomonas</taxon>
    </lineage>
</organism>
<sequence length="66" mass="7572">MRYQKNYDMVPDARRMVQTARTRHYPSLRIDLHVLNDEDHLSAAPRGATHGLKTLLGTATAQRAQR</sequence>
<gene>
    <name evidence="1" type="ORF">FHR60_002752</name>
</gene>
<evidence type="ECO:0000313" key="2">
    <source>
        <dbReference type="Proteomes" id="UP000554726"/>
    </source>
</evidence>
<dbReference type="Proteomes" id="UP000554726">
    <property type="component" value="Unassembled WGS sequence"/>
</dbReference>
<name>A0ABR6JMY1_9XANT</name>
<comment type="caution">
    <text evidence="1">The sequence shown here is derived from an EMBL/GenBank/DDBJ whole genome shotgun (WGS) entry which is preliminary data.</text>
</comment>
<keyword evidence="2" id="KW-1185">Reference proteome</keyword>
<dbReference type="Gene3D" id="3.40.50.1820">
    <property type="entry name" value="alpha/beta hydrolase"/>
    <property type="match status" value="1"/>
</dbReference>
<protein>
    <submittedName>
        <fullName evidence="1">Uncharacterized protein</fullName>
    </submittedName>
</protein>
<dbReference type="InterPro" id="IPR029058">
    <property type="entry name" value="AB_hydrolase_fold"/>
</dbReference>